<feature type="transmembrane region" description="Helical" evidence="10">
    <location>
        <begin position="511"/>
        <end position="535"/>
    </location>
</feature>
<evidence type="ECO:0000256" key="7">
    <source>
        <dbReference type="ARBA" id="ARBA00023136"/>
    </source>
</evidence>
<feature type="transmembrane region" description="Helical" evidence="10">
    <location>
        <begin position="451"/>
        <end position="472"/>
    </location>
</feature>
<protein>
    <recommendedName>
        <fullName evidence="8 10">Man(5)GlcNAc(2)-PP-dolichol translocation protein RFT1</fullName>
    </recommendedName>
</protein>
<evidence type="ECO:0000256" key="1">
    <source>
        <dbReference type="ARBA" id="ARBA00004477"/>
    </source>
</evidence>
<dbReference type="GO" id="GO:0006488">
    <property type="term" value="P:dolichol-linked oligosaccharide biosynthetic process"/>
    <property type="evidence" value="ECO:0007669"/>
    <property type="project" value="InterPro"/>
</dbReference>
<feature type="transmembrane region" description="Helical" evidence="10">
    <location>
        <begin position="547"/>
        <end position="566"/>
    </location>
</feature>
<dbReference type="PANTHER" id="PTHR13117">
    <property type="entry name" value="ENDOPLASMIC RETICULUM MULTISPAN TRANSMEMBRANE PROTEIN-RELATED"/>
    <property type="match status" value="1"/>
</dbReference>
<feature type="transmembrane region" description="Helical" evidence="10">
    <location>
        <begin position="85"/>
        <end position="105"/>
    </location>
</feature>
<feature type="transmembrane region" description="Helical" evidence="10">
    <location>
        <begin position="254"/>
        <end position="277"/>
    </location>
</feature>
<evidence type="ECO:0000256" key="2">
    <source>
        <dbReference type="ARBA" id="ARBA00004922"/>
    </source>
</evidence>
<dbReference type="GO" id="GO:0034203">
    <property type="term" value="P:glycolipid translocation"/>
    <property type="evidence" value="ECO:0007669"/>
    <property type="project" value="TreeGrafter"/>
</dbReference>
<dbReference type="InterPro" id="IPR007594">
    <property type="entry name" value="RFT1"/>
</dbReference>
<evidence type="ECO:0000256" key="8">
    <source>
        <dbReference type="ARBA" id="ARBA00044793"/>
    </source>
</evidence>
<comment type="pathway">
    <text evidence="2">Protein modification; protein glycosylation.</text>
</comment>
<comment type="function">
    <text evidence="9 10">Intramembrane glycolipid transporter that operates in the biosynthetic pathway of dolichol-linked oligosaccharides, the glycan precursors employed in protein asparagine (N)-glycosylation. The sequential addition of sugars to dolichol pyrophosphate produces dolichol-linked oligosaccharides containing fourteen sugars, including two GlcNAcs, nine mannoses and three glucoses. Once assembled, the oligosaccharide is transferred from the lipid to nascent proteins by oligosaccharyltransferases. The assembly of dolichol-linked oligosaccharides begins on the cytosolic side of the endoplasmic reticulum membrane and finishes in its lumen. RFT1 could mediate the translocation of the cytosolically oriented intermediate DolPP-GlcNAc2Man5, produced by ALG11, into the ER lumen where dolichol-linked oligosaccharides assembly continues. However, the intramembrane lipid transporter activity could not be confirmed in vitro.</text>
</comment>
<feature type="region of interest" description="Disordered" evidence="11">
    <location>
        <begin position="1"/>
        <end position="52"/>
    </location>
</feature>
<evidence type="ECO:0000256" key="3">
    <source>
        <dbReference type="ARBA" id="ARBA00010288"/>
    </source>
</evidence>
<feature type="transmembrane region" description="Helical" evidence="10">
    <location>
        <begin position="148"/>
        <end position="171"/>
    </location>
</feature>
<feature type="transmembrane region" description="Helical" evidence="10">
    <location>
        <begin position="223"/>
        <end position="242"/>
    </location>
</feature>
<evidence type="ECO:0000256" key="9">
    <source>
        <dbReference type="ARBA" id="ARBA00045912"/>
    </source>
</evidence>
<evidence type="ECO:0000313" key="12">
    <source>
        <dbReference type="EMBL" id="KAG6111598.1"/>
    </source>
</evidence>
<dbReference type="PANTHER" id="PTHR13117:SF5">
    <property type="entry name" value="PROTEIN RFT1 HOMOLOG"/>
    <property type="match status" value="1"/>
</dbReference>
<keyword evidence="6 10" id="KW-1133">Transmembrane helix</keyword>
<evidence type="ECO:0000256" key="5">
    <source>
        <dbReference type="ARBA" id="ARBA00022824"/>
    </source>
</evidence>
<evidence type="ECO:0000256" key="11">
    <source>
        <dbReference type="SAM" id="MobiDB-lite"/>
    </source>
</evidence>
<keyword evidence="13" id="KW-1185">Reference proteome</keyword>
<keyword evidence="5 10" id="KW-0256">Endoplasmic reticulum</keyword>
<dbReference type="Pfam" id="PF04506">
    <property type="entry name" value="Rft-1"/>
    <property type="match status" value="1"/>
</dbReference>
<evidence type="ECO:0000313" key="13">
    <source>
        <dbReference type="Proteomes" id="UP000732380"/>
    </source>
</evidence>
<evidence type="ECO:0000256" key="6">
    <source>
        <dbReference type="ARBA" id="ARBA00022989"/>
    </source>
</evidence>
<evidence type="ECO:0000256" key="4">
    <source>
        <dbReference type="ARBA" id="ARBA00022692"/>
    </source>
</evidence>
<organism evidence="12 13">
    <name type="scientific">Claviceps humidiphila</name>
    <dbReference type="NCBI Taxonomy" id="1294629"/>
    <lineage>
        <taxon>Eukaryota</taxon>
        <taxon>Fungi</taxon>
        <taxon>Dikarya</taxon>
        <taxon>Ascomycota</taxon>
        <taxon>Pezizomycotina</taxon>
        <taxon>Sordariomycetes</taxon>
        <taxon>Hypocreomycetidae</taxon>
        <taxon>Hypocreales</taxon>
        <taxon>Clavicipitaceae</taxon>
        <taxon>Claviceps</taxon>
    </lineage>
</organism>
<reference evidence="12 13" key="1">
    <citation type="journal article" date="2020" name="bioRxiv">
        <title>Whole genome comparisons of ergot fungi reveals the divergence and evolution of species within the genus Claviceps are the result of varying mechanisms driving genome evolution and host range expansion.</title>
        <authorList>
            <person name="Wyka S.A."/>
            <person name="Mondo S.J."/>
            <person name="Liu M."/>
            <person name="Dettman J."/>
            <person name="Nalam V."/>
            <person name="Broders K.D."/>
        </authorList>
    </citation>
    <scope>NUCLEOTIDE SEQUENCE [LARGE SCALE GENOMIC DNA]</scope>
    <source>
        <strain evidence="12 13">LM576</strain>
    </source>
</reference>
<feature type="transmembrane region" description="Helical" evidence="10">
    <location>
        <begin position="578"/>
        <end position="597"/>
    </location>
</feature>
<keyword evidence="4 10" id="KW-0812">Transmembrane</keyword>
<feature type="compositionally biased region" description="Low complexity" evidence="11">
    <location>
        <begin position="27"/>
        <end position="39"/>
    </location>
</feature>
<feature type="transmembrane region" description="Helical" evidence="10">
    <location>
        <begin position="484"/>
        <end position="505"/>
    </location>
</feature>
<dbReference type="AlphaFoldDB" id="A0A9P7PX07"/>
<comment type="similarity">
    <text evidence="3 10">Belongs to the RFT1 family.</text>
</comment>
<accession>A0A9P7PX07</accession>
<comment type="caution">
    <text evidence="12">The sequence shown here is derived from an EMBL/GenBank/DDBJ whole genome shotgun (WGS) entry which is preliminary data.</text>
</comment>
<keyword evidence="7 10" id="KW-0472">Membrane</keyword>
<dbReference type="EMBL" id="SRQM01000378">
    <property type="protein sequence ID" value="KAG6111598.1"/>
    <property type="molecule type" value="Genomic_DNA"/>
</dbReference>
<name>A0A9P7PX07_9HYPO</name>
<dbReference type="Proteomes" id="UP000732380">
    <property type="component" value="Unassembled WGS sequence"/>
</dbReference>
<proteinExistence type="inferred from homology"/>
<dbReference type="GO" id="GO:0005789">
    <property type="term" value="C:endoplasmic reticulum membrane"/>
    <property type="evidence" value="ECO:0007669"/>
    <property type="project" value="UniProtKB-SubCell"/>
</dbReference>
<feature type="transmembrane region" description="Helical" evidence="10">
    <location>
        <begin position="191"/>
        <end position="211"/>
    </location>
</feature>
<feature type="transmembrane region" description="Helical" evidence="10">
    <location>
        <begin position="414"/>
        <end position="439"/>
    </location>
</feature>
<feature type="compositionally biased region" description="Pro residues" evidence="11">
    <location>
        <begin position="40"/>
        <end position="52"/>
    </location>
</feature>
<gene>
    <name evidence="12" type="ORF">E4U13_004741</name>
</gene>
<keyword evidence="10" id="KW-0813">Transport</keyword>
<comment type="subcellular location">
    <subcellularLocation>
        <location evidence="1 10">Endoplasmic reticulum membrane</location>
        <topology evidence="1 10">Multi-pass membrane protein</topology>
    </subcellularLocation>
</comment>
<evidence type="ECO:0000256" key="10">
    <source>
        <dbReference type="RuleBase" id="RU365067"/>
    </source>
</evidence>
<sequence>MAESPTSLEPHFSASLPSALDKHKKPSAAATPPTASTQPKPTPTPTPTPSPPSVVRGASLLILLQVTSRLVTFIANQLLLRYLTAPLLGLATQLEVYYLSVLFFSRESLRVAIQRQGKQQTIHHAAGKPGTDAAKSQQQAASSRDDQAIVNLGFLAIGLGLFVSIGLGWLYLAHGVSDSTRQTTPHLTTALYLYGVASFIELLSEPCFVLMQTRLAFGTRATAEAVATFLRCIVVVGSAVWASGRGVSLGLLPFALGQVTYGTALLVVYLISGYGLASSCGFSLLPRPVSTDGDFIASYLYGPTLRLAGSMMAQSLFKHLLTQGDTFLISLFSTPEIQGNYALANNYGGLVARLLFQPVEESSRSYFSNLLSRAAFSAPSCADGAAASAAKDDPEIPSPEVGEARQSFRTLARLYLILSALVVAIGPFASPSLIALVAGRRWALEGAGHVLGVYCFYIPFLALNGITESFVASVASEADVHRQSLWMGAFSLAFAASAFIFMHMFPLGAQGLVLANIVNMNCRIVWSFAFVQAYFRKNKADMPLKSIIPAGTIALALSTLVILYRLDILERGISNPVATLIKLAAYAVALLSAIVMLERAFFYDCFHSIVGRKSARQS</sequence>